<gene>
    <name evidence="2" type="ordered locus">Hbut_1377</name>
</gene>
<accession>A2BMJ1</accession>
<keyword evidence="3" id="KW-1185">Reference proteome</keyword>
<reference evidence="2 3" key="1">
    <citation type="journal article" date="2007" name="Archaea">
        <title>The genome of Hyperthermus butylicus: a sulfur-reducing, peptide fermenting, neutrophilic Crenarchaeote growing up to 108 degrees C.</title>
        <authorList>
            <person name="Brugger K."/>
            <person name="Chen L."/>
            <person name="Stark M."/>
            <person name="Zibat A."/>
            <person name="Redder P."/>
            <person name="Ruepp A."/>
            <person name="Awayez M."/>
            <person name="She Q."/>
            <person name="Garrett R.A."/>
            <person name="Klenk H.P."/>
        </authorList>
    </citation>
    <scope>NUCLEOTIDE SEQUENCE [LARGE SCALE GENOMIC DNA]</scope>
    <source>
        <strain evidence="3">DSM 5456 / JCM 9403 / PLM1-5</strain>
    </source>
</reference>
<dbReference type="HOGENOM" id="CLU_822853_0_0_2"/>
<organism evidence="2 3">
    <name type="scientific">Hyperthermus butylicus (strain DSM 5456 / JCM 9403 / PLM1-5)</name>
    <dbReference type="NCBI Taxonomy" id="415426"/>
    <lineage>
        <taxon>Archaea</taxon>
        <taxon>Thermoproteota</taxon>
        <taxon>Thermoprotei</taxon>
        <taxon>Desulfurococcales</taxon>
        <taxon>Pyrodictiaceae</taxon>
        <taxon>Hyperthermus</taxon>
    </lineage>
</organism>
<dbReference type="InterPro" id="IPR017896">
    <property type="entry name" value="4Fe4S_Fe-S-bd"/>
</dbReference>
<sequence length="337" mass="36481">MPMAGEDVAGGAGIRVEVVCMNGISSAKCTRTVEIGLGDLHATVDLLDDVWGESPERPVLLVSTSLRGFDALVKELGELGRNPFLVEATGIPETMLSGLSLDNLIDYYAGFIAATLQERQRAKRRTPPVTRREALRRFFLIPPEYVVLPRLRGSCGDAEVCPYSALTPEGLDEARCRGCMLCAAMCPGAVEQLAWTGAASLAYAYSFADRYALDGILFICRRSLGMLDEYAVDASPARLLPFHVPCISWLQPSLLAALNKLGIRVHVHRDPGICNGCQLEAAAGIAEKLLSQRGVRVSPRLSEASIYAYTGYTRPKKSMREILVMLAGMASDTAEKA</sequence>
<dbReference type="OrthoDB" id="51316at2157"/>
<dbReference type="GO" id="GO:0016491">
    <property type="term" value="F:oxidoreductase activity"/>
    <property type="evidence" value="ECO:0007669"/>
    <property type="project" value="UniProtKB-ARBA"/>
</dbReference>
<dbReference type="InterPro" id="IPR017900">
    <property type="entry name" value="4Fe4S_Fe_S_CS"/>
</dbReference>
<dbReference type="AlphaFoldDB" id="A2BMJ1"/>
<dbReference type="eggNOG" id="arCOG02187">
    <property type="taxonomic scope" value="Archaea"/>
</dbReference>
<dbReference type="KEGG" id="hbu:Hbut_1377"/>
<dbReference type="PROSITE" id="PS00198">
    <property type="entry name" value="4FE4S_FER_1"/>
    <property type="match status" value="1"/>
</dbReference>
<dbReference type="EMBL" id="CP000493">
    <property type="protein sequence ID" value="ABM81202.1"/>
    <property type="molecule type" value="Genomic_DNA"/>
</dbReference>
<dbReference type="SUPFAM" id="SSF54862">
    <property type="entry name" value="4Fe-4S ferredoxins"/>
    <property type="match status" value="1"/>
</dbReference>
<evidence type="ECO:0000259" key="1">
    <source>
        <dbReference type="PROSITE" id="PS51379"/>
    </source>
</evidence>
<dbReference type="PROSITE" id="PS51379">
    <property type="entry name" value="4FE4S_FER_2"/>
    <property type="match status" value="1"/>
</dbReference>
<evidence type="ECO:0000313" key="3">
    <source>
        <dbReference type="Proteomes" id="UP000002593"/>
    </source>
</evidence>
<proteinExistence type="predicted"/>
<evidence type="ECO:0000313" key="2">
    <source>
        <dbReference type="EMBL" id="ABM81202.1"/>
    </source>
</evidence>
<feature type="domain" description="4Fe-4S ferredoxin-type" evidence="1">
    <location>
        <begin position="166"/>
        <end position="196"/>
    </location>
</feature>
<dbReference type="Proteomes" id="UP000002593">
    <property type="component" value="Chromosome"/>
</dbReference>
<protein>
    <recommendedName>
        <fullName evidence="1">4Fe-4S ferredoxin-type domain-containing protein</fullName>
    </recommendedName>
</protein>
<dbReference type="GeneID" id="4781930"/>
<dbReference type="EnsemblBacteria" id="ABM81202">
    <property type="protein sequence ID" value="ABM81202"/>
    <property type="gene ID" value="Hbut_1377"/>
</dbReference>
<dbReference type="RefSeq" id="WP_011822520.1">
    <property type="nucleotide sequence ID" value="NC_008818.1"/>
</dbReference>
<name>A2BMJ1_HYPBU</name>